<dbReference type="InterPro" id="IPR036397">
    <property type="entry name" value="RNaseH_sf"/>
</dbReference>
<proteinExistence type="predicted"/>
<dbReference type="GO" id="GO:0003676">
    <property type="term" value="F:nucleic acid binding"/>
    <property type="evidence" value="ECO:0007669"/>
    <property type="project" value="InterPro"/>
</dbReference>
<comment type="caution">
    <text evidence="1">The sequence shown here is derived from an EMBL/GenBank/DDBJ whole genome shotgun (WGS) entry which is preliminary data.</text>
</comment>
<evidence type="ECO:0000313" key="2">
    <source>
        <dbReference type="Proteomes" id="UP001139353"/>
    </source>
</evidence>
<dbReference type="Proteomes" id="UP001139353">
    <property type="component" value="Unassembled WGS sequence"/>
</dbReference>
<organism evidence="1 2">
    <name type="scientific">Scleromatobacter humisilvae</name>
    <dbReference type="NCBI Taxonomy" id="2897159"/>
    <lineage>
        <taxon>Bacteria</taxon>
        <taxon>Pseudomonadati</taxon>
        <taxon>Pseudomonadota</taxon>
        <taxon>Betaproteobacteria</taxon>
        <taxon>Burkholderiales</taxon>
        <taxon>Sphaerotilaceae</taxon>
        <taxon>Scleromatobacter</taxon>
    </lineage>
</organism>
<dbReference type="InterPro" id="IPR012337">
    <property type="entry name" value="RNaseH-like_sf"/>
</dbReference>
<dbReference type="SUPFAM" id="SSF53098">
    <property type="entry name" value="Ribonuclease H-like"/>
    <property type="match status" value="1"/>
</dbReference>
<gene>
    <name evidence="1" type="ORF">LPC04_16595</name>
</gene>
<dbReference type="RefSeq" id="WP_275683367.1">
    <property type="nucleotide sequence ID" value="NZ_JAJLJH010000004.1"/>
</dbReference>
<reference evidence="1" key="1">
    <citation type="submission" date="2021-11" db="EMBL/GenBank/DDBJ databases">
        <title>BS-T2-15 a new species belonging to the Comamonadaceae family isolated from the soil of a French oak forest.</title>
        <authorList>
            <person name="Mieszkin S."/>
            <person name="Alain K."/>
        </authorList>
    </citation>
    <scope>NUCLEOTIDE SEQUENCE</scope>
    <source>
        <strain evidence="1">BS-T2-15</strain>
    </source>
</reference>
<name>A0A9X1YKE3_9BURK</name>
<dbReference type="AlphaFoldDB" id="A0A9X1YKE3"/>
<dbReference type="EMBL" id="JAJLJH010000004">
    <property type="protein sequence ID" value="MCK9687327.1"/>
    <property type="molecule type" value="Genomic_DNA"/>
</dbReference>
<keyword evidence="2" id="KW-1185">Reference proteome</keyword>
<accession>A0A9X1YKE3</accession>
<sequence length="267" mass="29693">MKGVLIFLDCEFTQFIHCELLSLGMVTLVDDARELYVELDMGSDIGKARRASSSDFVRYEGVLDQWGIVPGATATEWEMGRRAGEWLLALAAEAGTRVEVAYDYGMDWELLEYAVRDAGLWDRVREVVWPVDVGALTGTIHGELAAEDAYRALKQRGLGRHHALADAYALRAAYVATKDATLRLARFSATADFLRLVAAAETGAERRRKKEPEKFGSSWSAASWTRQWLIDQLPALRGERPLDIFEGPSGADHLEDALRALARGVYL</sequence>
<evidence type="ECO:0000313" key="1">
    <source>
        <dbReference type="EMBL" id="MCK9687327.1"/>
    </source>
</evidence>
<dbReference type="Gene3D" id="3.30.420.10">
    <property type="entry name" value="Ribonuclease H-like superfamily/Ribonuclease H"/>
    <property type="match status" value="1"/>
</dbReference>
<protein>
    <submittedName>
        <fullName evidence="1">DUF2384 domain-containing protein</fullName>
    </submittedName>
</protein>